<gene>
    <name evidence="6" type="ORF">AAFC00_000488</name>
</gene>
<dbReference type="InterPro" id="IPR018816">
    <property type="entry name" value="Cactin_central"/>
</dbReference>
<evidence type="ECO:0000313" key="7">
    <source>
        <dbReference type="Proteomes" id="UP001562354"/>
    </source>
</evidence>
<proteinExistence type="inferred from homology"/>
<dbReference type="Proteomes" id="UP001562354">
    <property type="component" value="Unassembled WGS sequence"/>
</dbReference>
<evidence type="ECO:0000313" key="6">
    <source>
        <dbReference type="EMBL" id="KAL1304051.1"/>
    </source>
</evidence>
<comment type="caution">
    <text evidence="6">The sequence shown here is derived from an EMBL/GenBank/DDBJ whole genome shotgun (WGS) entry which is preliminary data.</text>
</comment>
<feature type="domain" description="Splicing factor Cactin C-terminal" evidence="4">
    <location>
        <begin position="374"/>
        <end position="511"/>
    </location>
</feature>
<protein>
    <recommendedName>
        <fullName evidence="2">Splicing factor Cactin</fullName>
    </recommendedName>
</protein>
<reference evidence="6 7" key="1">
    <citation type="submission" date="2024-07" db="EMBL/GenBank/DDBJ databases">
        <title>Draft sequence of the Neodothiora populina.</title>
        <authorList>
            <person name="Drown D.D."/>
            <person name="Schuette U.S."/>
            <person name="Buechlein A.B."/>
            <person name="Rusch D.R."/>
            <person name="Winton L.W."/>
            <person name="Adams G.A."/>
        </authorList>
    </citation>
    <scope>NUCLEOTIDE SEQUENCE [LARGE SCALE GENOMIC DNA]</scope>
    <source>
        <strain evidence="6 7">CPC 39397</strain>
    </source>
</reference>
<evidence type="ECO:0000256" key="1">
    <source>
        <dbReference type="ARBA" id="ARBA00006895"/>
    </source>
</evidence>
<dbReference type="PANTHER" id="PTHR21737">
    <property type="entry name" value="POLYGLUTAMINE BINDING PROTEIN 1/MARVEL MEMBRANE-ASSOCIATING DOMAIN CONTAINING 3"/>
    <property type="match status" value="1"/>
</dbReference>
<dbReference type="RefSeq" id="XP_069200326.1">
    <property type="nucleotide sequence ID" value="XM_069344717.1"/>
</dbReference>
<feature type="region of interest" description="Disordered" evidence="3">
    <location>
        <begin position="1"/>
        <end position="26"/>
    </location>
</feature>
<name>A0ABR3PD44_9PEZI</name>
<dbReference type="GeneID" id="95974191"/>
<feature type="domain" description="Splicing factor cactin central" evidence="5">
    <location>
        <begin position="19"/>
        <end position="210"/>
    </location>
</feature>
<accession>A0ABR3PD44</accession>
<keyword evidence="7" id="KW-1185">Reference proteome</keyword>
<evidence type="ECO:0000256" key="3">
    <source>
        <dbReference type="SAM" id="MobiDB-lite"/>
    </source>
</evidence>
<evidence type="ECO:0000259" key="5">
    <source>
        <dbReference type="Pfam" id="PF10312"/>
    </source>
</evidence>
<dbReference type="PANTHER" id="PTHR21737:SF4">
    <property type="entry name" value="SPLICING FACTOR CACTIN"/>
    <property type="match status" value="1"/>
</dbReference>
<comment type="similarity">
    <text evidence="1">Belongs to the CACTIN family.</text>
</comment>
<sequence length="511" mass="58286">MADRNGPRPPPRSTIPAKRSAADAQEDAWVADEDKFVLRQSKKKALIRVRAGRSDPIDLLAVTLRALDNARDGYNSDDDDDDEEELPVVDPEGVFEGLDDEQLSELEQGIDNYLVLEKSRSNRDFWNMMKVICRDRLQYSRNRTQAARGMSSISPDLDKLLAPKTYEQLETLDKQVKQKLKSNEPIDVDYWENLLKSISIYKAKARLRHVSQSLLGARLDTLRRQQAEDANAFQDHLRQSITLTAQPAAAPATDEGTADKELARAATLLDPEPFLKLNPEDKALASVEVGDFTSKLLSDRRRVLKLGFIPARSGTLARDSTTGALTHQRRKLTHDSHASGTTSALYEREAARGFGDNEVAFAVEEELDLPPPSWANKYKPRKPLYFNRVQMGYEWNKYNQTHYDHDNPPPKVVQGYKFNIFYPDLVDATKAPTFKIERENGRKRGQSFAPAGEDDSCLIRFIAGPPYQDIAFRIVDKEWDYSAKRDRNFRSSFDKGILQLHFQFKKVYYRK</sequence>
<evidence type="ECO:0000256" key="2">
    <source>
        <dbReference type="ARBA" id="ARBA00034534"/>
    </source>
</evidence>
<evidence type="ECO:0000259" key="4">
    <source>
        <dbReference type="Pfam" id="PF09732"/>
    </source>
</evidence>
<dbReference type="SMART" id="SM01050">
    <property type="entry name" value="CactinC_cactus"/>
    <property type="match status" value="1"/>
</dbReference>
<organism evidence="6 7">
    <name type="scientific">Neodothiora populina</name>
    <dbReference type="NCBI Taxonomy" id="2781224"/>
    <lineage>
        <taxon>Eukaryota</taxon>
        <taxon>Fungi</taxon>
        <taxon>Dikarya</taxon>
        <taxon>Ascomycota</taxon>
        <taxon>Pezizomycotina</taxon>
        <taxon>Dothideomycetes</taxon>
        <taxon>Dothideomycetidae</taxon>
        <taxon>Dothideales</taxon>
        <taxon>Dothioraceae</taxon>
        <taxon>Neodothiora</taxon>
    </lineage>
</organism>
<dbReference type="EMBL" id="JBFMKM010000009">
    <property type="protein sequence ID" value="KAL1304051.1"/>
    <property type="molecule type" value="Genomic_DNA"/>
</dbReference>
<dbReference type="InterPro" id="IPR019134">
    <property type="entry name" value="Cactin_C"/>
</dbReference>
<dbReference type="Pfam" id="PF09732">
    <property type="entry name" value="CactinC_cactus"/>
    <property type="match status" value="1"/>
</dbReference>
<dbReference type="Pfam" id="PF10312">
    <property type="entry name" value="Cactin_mid"/>
    <property type="match status" value="1"/>
</dbReference>